<evidence type="ECO:0008006" key="3">
    <source>
        <dbReference type="Google" id="ProtNLM"/>
    </source>
</evidence>
<reference evidence="1" key="2">
    <citation type="submission" date="2020-05" db="EMBL/GenBank/DDBJ databases">
        <authorList>
            <person name="Kim H.-S."/>
            <person name="Proctor R.H."/>
            <person name="Brown D.W."/>
        </authorList>
    </citation>
    <scope>NUCLEOTIDE SEQUENCE</scope>
    <source>
        <strain evidence="1">NRRL 45417</strain>
    </source>
</reference>
<evidence type="ECO:0000313" key="1">
    <source>
        <dbReference type="EMBL" id="KAF4946662.1"/>
    </source>
</evidence>
<name>A0A8H4SW84_9HYPO</name>
<gene>
    <name evidence="1" type="ORF">FGADI_11010</name>
</gene>
<evidence type="ECO:0000313" key="2">
    <source>
        <dbReference type="Proteomes" id="UP000604273"/>
    </source>
</evidence>
<accession>A0A8H4SW84</accession>
<dbReference type="CDD" id="cd10170">
    <property type="entry name" value="ASKHA_NBD_HSP70"/>
    <property type="match status" value="1"/>
</dbReference>
<dbReference type="InterPro" id="IPR043129">
    <property type="entry name" value="ATPase_NBD"/>
</dbReference>
<proteinExistence type="predicted"/>
<dbReference type="SUPFAM" id="SSF53067">
    <property type="entry name" value="Actin-like ATPase domain"/>
    <property type="match status" value="2"/>
</dbReference>
<reference evidence="1" key="1">
    <citation type="journal article" date="2020" name="BMC Genomics">
        <title>Correction to: Identification and distribution of gene clusters required for synthesis of sphingolipid metabolism inhibitors in diverse species of the filamentous fungus Fusarium.</title>
        <authorList>
            <person name="Kim H.S."/>
            <person name="Lohmar J.M."/>
            <person name="Busman M."/>
            <person name="Brown D.W."/>
            <person name="Naumann T.A."/>
            <person name="Divon H.H."/>
            <person name="Lysoe E."/>
            <person name="Uhlig S."/>
            <person name="Proctor R.H."/>
        </authorList>
    </citation>
    <scope>NUCLEOTIDE SEQUENCE</scope>
    <source>
        <strain evidence="1">NRRL 45417</strain>
    </source>
</reference>
<dbReference type="OrthoDB" id="5082719at2759"/>
<dbReference type="EMBL" id="JABFAI010000307">
    <property type="protein sequence ID" value="KAF4946662.1"/>
    <property type="molecule type" value="Genomic_DNA"/>
</dbReference>
<comment type="caution">
    <text evidence="1">The sequence shown here is derived from an EMBL/GenBank/DDBJ whole genome shotgun (WGS) entry which is preliminary data.</text>
</comment>
<organism evidence="1 2">
    <name type="scientific">Fusarium gaditjirri</name>
    <dbReference type="NCBI Taxonomy" id="282569"/>
    <lineage>
        <taxon>Eukaryota</taxon>
        <taxon>Fungi</taxon>
        <taxon>Dikarya</taxon>
        <taxon>Ascomycota</taxon>
        <taxon>Pezizomycotina</taxon>
        <taxon>Sordariomycetes</taxon>
        <taxon>Hypocreomycetidae</taxon>
        <taxon>Hypocreales</taxon>
        <taxon>Nectriaceae</taxon>
        <taxon>Fusarium</taxon>
        <taxon>Fusarium nisikadoi species complex</taxon>
    </lineage>
</organism>
<dbReference type="Proteomes" id="UP000604273">
    <property type="component" value="Unassembled WGS sequence"/>
</dbReference>
<dbReference type="PANTHER" id="PTHR14187">
    <property type="entry name" value="ALPHA KINASE/ELONGATION FACTOR 2 KINASE"/>
    <property type="match status" value="1"/>
</dbReference>
<dbReference type="AlphaFoldDB" id="A0A8H4SW84"/>
<sequence length="397" mass="44639">MAVALAFHYPLTSLGVSFVWSTDVGIEDIELVHIWGSGERTSGRVCYERLVPSRISYSPELAWGYDIDPGAKTYCRTKLLLDRFTQPSDFHDSSLNDADGPYPLLTPPGKTPEDVVTDFLALLYSHIMSLLVKKFGCVVERSPIDFWYTVPALWSLRAEDAMRNAALKSGFGSREKDSVHMIREPEAAAIACLSGKCGSTTIDRALHRLMEERFGSAFSSLPSEKKGGGTKFMNQFESAKRNFGVSKRARKYRLDLRLKAPDSEWYDGDYNEVIITTEDMRSLFDPVVKQIIALLEQHIQATMTESHIETICLVGGFGESLYLLNKLQDWCPPGVEILNPTRPWEAVCLGAALRGLQGPTMMKKKFGRHLETKIAKPFREGIDNKDNYYMGLFNKLI</sequence>
<protein>
    <recommendedName>
        <fullName evidence="3">Actin-like protein</fullName>
    </recommendedName>
</protein>
<dbReference type="Gene3D" id="3.30.420.40">
    <property type="match status" value="1"/>
</dbReference>
<dbReference type="PANTHER" id="PTHR14187:SF81">
    <property type="entry name" value="HSP70 FAMILY PROTEIN (AFU_ORTHOLOGUE AFUA_4G14040)"/>
    <property type="match status" value="1"/>
</dbReference>
<keyword evidence="2" id="KW-1185">Reference proteome</keyword>